<sequence>MNTFYVLAFVTFAAAAAAAAATGEPAAAVAAGETRDKRGLVGEALVAPALHTPLLGYEAGLLGAHGLHAPLLNPHLAHSLHNPLLASSLYSSLYGHGYGASLYSPLYGHGSSLYSPLGYGYGYPAGLHSPLLASPYLGAHNPLLSSLSSPLLGHGGPALTIVKSSGGHSGSNGHGKQSSEH</sequence>
<dbReference type="EMBL" id="AK402266">
    <property type="protein sequence ID" value="BAM18888.1"/>
    <property type="molecule type" value="mRNA"/>
</dbReference>
<name>I4DLU8_PAPPL</name>
<feature type="chain" id="PRO_5003688191" description="Cuticular protein" evidence="1">
    <location>
        <begin position="19"/>
        <end position="181"/>
    </location>
</feature>
<evidence type="ECO:0000256" key="1">
    <source>
        <dbReference type="SAM" id="SignalP"/>
    </source>
</evidence>
<proteinExistence type="evidence at transcript level"/>
<evidence type="ECO:0008006" key="3">
    <source>
        <dbReference type="Google" id="ProtNLM"/>
    </source>
</evidence>
<organism evidence="2">
    <name type="scientific">Papilio polytes</name>
    <name type="common">Common mormon</name>
    <name type="synonym">Swallowtail butterfly</name>
    <dbReference type="NCBI Taxonomy" id="76194"/>
    <lineage>
        <taxon>Eukaryota</taxon>
        <taxon>Metazoa</taxon>
        <taxon>Ecdysozoa</taxon>
        <taxon>Arthropoda</taxon>
        <taxon>Hexapoda</taxon>
        <taxon>Insecta</taxon>
        <taxon>Pterygota</taxon>
        <taxon>Neoptera</taxon>
        <taxon>Endopterygota</taxon>
        <taxon>Lepidoptera</taxon>
        <taxon>Glossata</taxon>
        <taxon>Ditrysia</taxon>
        <taxon>Papilionoidea</taxon>
        <taxon>Papilionidae</taxon>
        <taxon>Papilioninae</taxon>
        <taxon>Papilio</taxon>
    </lineage>
</organism>
<reference evidence="2" key="1">
    <citation type="journal article" date="2012" name="BMC Biol.">
        <title>Comprehensive microarray-based analysis for stage-specific larval camouflage pattern-associated genes in the swallowtail butterfly, Papilio xuthus.</title>
        <authorList>
            <person name="Futahashi R."/>
            <person name="Shirataki H."/>
            <person name="Narita T."/>
            <person name="Mita K."/>
            <person name="Fujiwara H."/>
        </authorList>
    </citation>
    <scope>NUCLEOTIDE SEQUENCE</scope>
    <source>
        <tissue evidence="2">Epidermis</tissue>
    </source>
</reference>
<accession>I4DLU8</accession>
<evidence type="ECO:0000313" key="2">
    <source>
        <dbReference type="EMBL" id="BAM18888.1"/>
    </source>
</evidence>
<protein>
    <recommendedName>
        <fullName evidence="3">Cuticular protein</fullName>
    </recommendedName>
</protein>
<feature type="signal peptide" evidence="1">
    <location>
        <begin position="1"/>
        <end position="18"/>
    </location>
</feature>
<keyword evidence="1" id="KW-0732">Signal</keyword>
<dbReference type="AlphaFoldDB" id="I4DLU8"/>